<protein>
    <submittedName>
        <fullName evidence="1">Uncharacterized protein</fullName>
    </submittedName>
</protein>
<name>A0A1H2F507_9GAMM</name>
<evidence type="ECO:0000313" key="1">
    <source>
        <dbReference type="EMBL" id="SDU02385.1"/>
    </source>
</evidence>
<dbReference type="EMBL" id="LT629787">
    <property type="protein sequence ID" value="SDU02385.1"/>
    <property type="molecule type" value="Genomic_DNA"/>
</dbReference>
<accession>A0A1H2F507</accession>
<sequence>MALAEKVVITYMGPKKMKKDLRFRRALLLTSFALFISACDQLFTDSPFDADGKLTRAELDHFLVGMKEATNITENVENCIKTQSELRAEIAGDPETLDPESLSLPEENWVPLDTSDKRIILAQLVVTEASVFCTTGREM</sequence>
<evidence type="ECO:0000313" key="2">
    <source>
        <dbReference type="Proteomes" id="UP000243924"/>
    </source>
</evidence>
<reference evidence="2" key="1">
    <citation type="submission" date="2016-10" db="EMBL/GenBank/DDBJ databases">
        <authorList>
            <person name="Varghese N."/>
            <person name="Submissions S."/>
        </authorList>
    </citation>
    <scope>NUCLEOTIDE SEQUENCE [LARGE SCALE GENOMIC DNA]</scope>
    <source>
        <strain evidence="2">CECT 8338</strain>
    </source>
</reference>
<gene>
    <name evidence="1" type="ORF">SAMN05216210_1288</name>
</gene>
<keyword evidence="2" id="KW-1185">Reference proteome</keyword>
<dbReference type="STRING" id="1434072.SAMN05216210_1288"/>
<proteinExistence type="predicted"/>
<dbReference type="RefSeq" id="WP_092385248.1">
    <property type="nucleotide sequence ID" value="NZ_LT629787.1"/>
</dbReference>
<dbReference type="AlphaFoldDB" id="A0A1H2F507"/>
<dbReference type="Proteomes" id="UP000243924">
    <property type="component" value="Chromosome I"/>
</dbReference>
<organism evidence="1 2">
    <name type="scientific">Halopseudomonas salegens</name>
    <dbReference type="NCBI Taxonomy" id="1434072"/>
    <lineage>
        <taxon>Bacteria</taxon>
        <taxon>Pseudomonadati</taxon>
        <taxon>Pseudomonadota</taxon>
        <taxon>Gammaproteobacteria</taxon>
        <taxon>Pseudomonadales</taxon>
        <taxon>Pseudomonadaceae</taxon>
        <taxon>Halopseudomonas</taxon>
    </lineage>
</organism>
<dbReference type="OrthoDB" id="7061113at2"/>